<keyword evidence="9" id="KW-1185">Reference proteome</keyword>
<dbReference type="Pfam" id="PF00672">
    <property type="entry name" value="HAMP"/>
    <property type="match status" value="1"/>
</dbReference>
<accession>A0ABS5HIQ7</accession>
<dbReference type="InterPro" id="IPR003660">
    <property type="entry name" value="HAMP_dom"/>
</dbReference>
<gene>
    <name evidence="8" type="ORF">KDD93_06150</name>
</gene>
<dbReference type="CDD" id="cd06225">
    <property type="entry name" value="HAMP"/>
    <property type="match status" value="1"/>
</dbReference>
<evidence type="ECO:0000256" key="5">
    <source>
        <dbReference type="SAM" id="Phobius"/>
    </source>
</evidence>
<comment type="caution">
    <text evidence="8">The sequence shown here is derived from an EMBL/GenBank/DDBJ whole genome shotgun (WGS) entry which is preliminary data.</text>
</comment>
<dbReference type="PANTHER" id="PTHR32089:SF112">
    <property type="entry name" value="LYSOZYME-LIKE PROTEIN-RELATED"/>
    <property type="match status" value="1"/>
</dbReference>
<feature type="transmembrane region" description="Helical" evidence="5">
    <location>
        <begin position="12"/>
        <end position="33"/>
    </location>
</feature>
<dbReference type="Gene3D" id="1.10.287.950">
    <property type="entry name" value="Methyl-accepting chemotaxis protein"/>
    <property type="match status" value="1"/>
</dbReference>
<evidence type="ECO:0000259" key="7">
    <source>
        <dbReference type="PROSITE" id="PS50885"/>
    </source>
</evidence>
<evidence type="ECO:0000256" key="4">
    <source>
        <dbReference type="SAM" id="Coils"/>
    </source>
</evidence>
<dbReference type="Proteomes" id="UP000682951">
    <property type="component" value="Unassembled WGS sequence"/>
</dbReference>
<dbReference type="EMBL" id="JAGSSW010000005">
    <property type="protein sequence ID" value="MBR8464154.1"/>
    <property type="molecule type" value="Genomic_DNA"/>
</dbReference>
<dbReference type="SMART" id="SM00283">
    <property type="entry name" value="MA"/>
    <property type="match status" value="1"/>
</dbReference>
<dbReference type="Pfam" id="PF00015">
    <property type="entry name" value="MCPsignal"/>
    <property type="match status" value="1"/>
</dbReference>
<organism evidence="8 9">
    <name type="scientific">Campylobacter anatolicus</name>
    <dbReference type="NCBI Taxonomy" id="2829105"/>
    <lineage>
        <taxon>Bacteria</taxon>
        <taxon>Pseudomonadati</taxon>
        <taxon>Campylobacterota</taxon>
        <taxon>Epsilonproteobacteria</taxon>
        <taxon>Campylobacterales</taxon>
        <taxon>Campylobacteraceae</taxon>
        <taxon>Campylobacter</taxon>
    </lineage>
</organism>
<dbReference type="SMART" id="SM00304">
    <property type="entry name" value="HAMP"/>
    <property type="match status" value="1"/>
</dbReference>
<feature type="coiled-coil region" evidence="4">
    <location>
        <begin position="399"/>
        <end position="496"/>
    </location>
</feature>
<dbReference type="InterPro" id="IPR004089">
    <property type="entry name" value="MCPsignal_dom"/>
</dbReference>
<feature type="transmembrane region" description="Helical" evidence="5">
    <location>
        <begin position="178"/>
        <end position="197"/>
    </location>
</feature>
<evidence type="ECO:0000313" key="8">
    <source>
        <dbReference type="EMBL" id="MBR8464154.1"/>
    </source>
</evidence>
<proteinExistence type="inferred from homology"/>
<evidence type="ECO:0000256" key="3">
    <source>
        <dbReference type="PROSITE-ProRule" id="PRU00284"/>
    </source>
</evidence>
<dbReference type="PROSITE" id="PS50885">
    <property type="entry name" value="HAMP"/>
    <property type="match status" value="1"/>
</dbReference>
<keyword evidence="5" id="KW-0812">Transmembrane</keyword>
<dbReference type="PROSITE" id="PS50111">
    <property type="entry name" value="CHEMOTAXIS_TRANSDUC_2"/>
    <property type="match status" value="1"/>
</dbReference>
<dbReference type="Gene3D" id="6.10.340.10">
    <property type="match status" value="1"/>
</dbReference>
<feature type="domain" description="HAMP" evidence="7">
    <location>
        <begin position="199"/>
        <end position="253"/>
    </location>
</feature>
<name>A0ABS5HIQ7_9BACT</name>
<evidence type="ECO:0000256" key="2">
    <source>
        <dbReference type="ARBA" id="ARBA00029447"/>
    </source>
</evidence>
<sequence>MSKFSIGKKIAISMFIVLLTSFAILQSIIIFEFKKSSENLVTKSLEMLSSSVMVSLRGAMNLGDSEAIKNSIELNSKIDNIKDIKVYSSSDVIQMFGLENTHIADAEINEQFNNPADKALNVKNNNEHYIRLIKPLKATSECLVCHVTSKENDVLGVMELSYEFNDIDSDLAKNSIKFFIVFALFLLLTLIVVVFSLRKVVINPLKNLLERTEDLANGDGDLSARVRIKSDDEIGQVGTNINKFIQKTQYAVKNIQSGSDGIKEQISTLRNSSVNLANNSKFGKEQIHIAYDFTKDIDDDFAFTKQMALDATTLSQNSNKSLENVINLLKQIVENINTASQNEQILAEKTTIVATQSINIGKILNIIDDIADQTNLLALNAAIEAARAGEYGRGFAVVAEEVQKLAEQTSNQLDDISENSKSIINGVSELRDSLKQNSENIKFLSENANDLMELATNVQQANNKSIKTTQDVENRINQAQSSMENLLNEMKKSVKIADDNQLISQELMGVASSLDGVSDSLKSNLNKFKV</sequence>
<keyword evidence="1 3" id="KW-0807">Transducer</keyword>
<dbReference type="Gene3D" id="3.30.450.290">
    <property type="match status" value="1"/>
</dbReference>
<evidence type="ECO:0000256" key="1">
    <source>
        <dbReference type="ARBA" id="ARBA00023224"/>
    </source>
</evidence>
<comment type="similarity">
    <text evidence="2">Belongs to the methyl-accepting chemotaxis (MCP) protein family.</text>
</comment>
<evidence type="ECO:0000259" key="6">
    <source>
        <dbReference type="PROSITE" id="PS50111"/>
    </source>
</evidence>
<evidence type="ECO:0000313" key="9">
    <source>
        <dbReference type="Proteomes" id="UP000682951"/>
    </source>
</evidence>
<keyword evidence="5" id="KW-0472">Membrane</keyword>
<protein>
    <submittedName>
        <fullName evidence="8">HAMP domain-containing protein</fullName>
    </submittedName>
</protein>
<keyword evidence="5" id="KW-1133">Transmembrane helix</keyword>
<dbReference type="SUPFAM" id="SSF58104">
    <property type="entry name" value="Methyl-accepting chemotaxis protein (MCP) signaling domain"/>
    <property type="match status" value="1"/>
</dbReference>
<feature type="domain" description="Methyl-accepting transducer" evidence="6">
    <location>
        <begin position="251"/>
        <end position="498"/>
    </location>
</feature>
<reference evidence="8 9" key="1">
    <citation type="submission" date="2021-04" db="EMBL/GenBank/DDBJ databases">
        <title>Molecular and phenotypic characterization and identification of bacterial isolates recovered from the Anatolian ground squirrels (Spermophilus xanthoprymnus) and which have the potential to form a new species in the Campylobacter genus.</title>
        <authorList>
            <person name="Aydin F."/>
            <person name="Abay S."/>
            <person name="Kayman T."/>
            <person name="Karakaya E."/>
            <person name="Mustak H.K."/>
            <person name="Mustak I.B."/>
            <person name="Bilgin N."/>
            <person name="Duzler A."/>
            <person name="Sahin O."/>
            <person name="Guran O."/>
            <person name="Saticioglu I.B."/>
        </authorList>
    </citation>
    <scope>NUCLEOTIDE SEQUENCE [LARGE SCALE GENOMIC DNA]</scope>
    <source>
        <strain evidence="9">faydin-G24</strain>
    </source>
</reference>
<keyword evidence="4" id="KW-0175">Coiled coil</keyword>
<dbReference type="PANTHER" id="PTHR32089">
    <property type="entry name" value="METHYL-ACCEPTING CHEMOTAXIS PROTEIN MCPB"/>
    <property type="match status" value="1"/>
</dbReference>